<protein>
    <recommendedName>
        <fullName evidence="2">DUF8119 domain-containing protein</fullName>
    </recommendedName>
</protein>
<keyword evidence="1" id="KW-0472">Membrane</keyword>
<feature type="transmembrane region" description="Helical" evidence="1">
    <location>
        <begin position="12"/>
        <end position="31"/>
    </location>
</feature>
<evidence type="ECO:0000313" key="4">
    <source>
        <dbReference type="Proteomes" id="UP000324104"/>
    </source>
</evidence>
<feature type="domain" description="DUF8119" evidence="2">
    <location>
        <begin position="8"/>
        <end position="63"/>
    </location>
</feature>
<dbReference type="EMBL" id="VTAW01000028">
    <property type="protein sequence ID" value="TYT60877.1"/>
    <property type="molecule type" value="Genomic_DNA"/>
</dbReference>
<keyword evidence="4" id="KW-1185">Reference proteome</keyword>
<organism evidence="3 4">
    <name type="scientific">Natrialba swarupiae</name>
    <dbReference type="NCBI Taxonomy" id="2448032"/>
    <lineage>
        <taxon>Archaea</taxon>
        <taxon>Methanobacteriati</taxon>
        <taxon>Methanobacteriota</taxon>
        <taxon>Stenosarchaea group</taxon>
        <taxon>Halobacteria</taxon>
        <taxon>Halobacteriales</taxon>
        <taxon>Natrialbaceae</taxon>
        <taxon>Natrialba</taxon>
    </lineage>
</organism>
<keyword evidence="1" id="KW-0812">Transmembrane</keyword>
<feature type="transmembrane region" description="Helical" evidence="1">
    <location>
        <begin position="37"/>
        <end position="55"/>
    </location>
</feature>
<evidence type="ECO:0000256" key="1">
    <source>
        <dbReference type="SAM" id="Phobius"/>
    </source>
</evidence>
<dbReference type="AlphaFoldDB" id="A0A5D5AJ79"/>
<accession>A0A5D5AJ79</accession>
<gene>
    <name evidence="3" type="ORF">FYC77_16615</name>
</gene>
<dbReference type="Proteomes" id="UP000324104">
    <property type="component" value="Unassembled WGS sequence"/>
</dbReference>
<reference evidence="3 4" key="1">
    <citation type="submission" date="2019-08" db="EMBL/GenBank/DDBJ databases">
        <title>Archaea genome.</title>
        <authorList>
            <person name="Kajale S."/>
            <person name="Shouche Y."/>
            <person name="Deshpande N."/>
            <person name="Sharma A."/>
        </authorList>
    </citation>
    <scope>NUCLEOTIDE SEQUENCE [LARGE SCALE GENOMIC DNA]</scope>
    <source>
        <strain evidence="3 4">ESP3B_9</strain>
    </source>
</reference>
<proteinExistence type="predicted"/>
<keyword evidence="1" id="KW-1133">Transmembrane helix</keyword>
<sequence length="65" mass="7273">MVNTLGVGTRLVLDAVVIALWVLFLALLFLGRTWPRWAFYVALVVGVAVYVNVTAPWTRGRAQRD</sequence>
<comment type="caution">
    <text evidence="3">The sequence shown here is derived from an EMBL/GenBank/DDBJ whole genome shotgun (WGS) entry which is preliminary data.</text>
</comment>
<dbReference type="InterPro" id="IPR058432">
    <property type="entry name" value="DUF8119"/>
</dbReference>
<name>A0A5D5AJ79_9EURY</name>
<evidence type="ECO:0000259" key="2">
    <source>
        <dbReference type="Pfam" id="PF26436"/>
    </source>
</evidence>
<evidence type="ECO:0000313" key="3">
    <source>
        <dbReference type="EMBL" id="TYT60877.1"/>
    </source>
</evidence>
<dbReference type="Pfam" id="PF26436">
    <property type="entry name" value="DUF8119"/>
    <property type="match status" value="1"/>
</dbReference>